<reference evidence="2 3" key="1">
    <citation type="journal article" date="2016" name="Microbes Environ.">
        <title>Phylogenetically diverse aerobic anoxygenic phototrophic bacteria isolated from epilithic biofilms in Tama river, Japan.</title>
        <authorList>
            <person name="Hirose S."/>
            <person name="Matsuura K."/>
            <person name="Haruta S."/>
        </authorList>
    </citation>
    <scope>NUCLEOTIDE SEQUENCE [LARGE SCALE GENOMIC DNA]</scope>
    <source>
        <strain evidence="2 3">S08</strain>
    </source>
</reference>
<evidence type="ECO:0000256" key="1">
    <source>
        <dbReference type="SAM" id="SignalP"/>
    </source>
</evidence>
<protein>
    <submittedName>
        <fullName evidence="2">Uncharacterized protein</fullName>
    </submittedName>
</protein>
<dbReference type="EMBL" id="AP025637">
    <property type="protein sequence ID" value="BDG73375.1"/>
    <property type="molecule type" value="Genomic_DNA"/>
</dbReference>
<evidence type="ECO:0000313" key="3">
    <source>
        <dbReference type="Proteomes" id="UP000831327"/>
    </source>
</evidence>
<proteinExistence type="predicted"/>
<feature type="chain" id="PRO_5045351915" evidence="1">
    <location>
        <begin position="23"/>
        <end position="238"/>
    </location>
</feature>
<evidence type="ECO:0000313" key="2">
    <source>
        <dbReference type="EMBL" id="BDG73375.1"/>
    </source>
</evidence>
<dbReference type="RefSeq" id="WP_244407601.1">
    <property type="nucleotide sequence ID" value="NZ_AP025637.1"/>
</dbReference>
<accession>A0ABN6P403</accession>
<feature type="signal peptide" evidence="1">
    <location>
        <begin position="1"/>
        <end position="22"/>
    </location>
</feature>
<sequence length="238" mass="25170">MTSRRSILFSAAGLCAAPSAQAATTTFTLRPGQPPSTVVARTARGDRGEAFVIAFTGAAAPQGEIRLPTWYGDGRVLRSLPVAGREVLLASFQGNRGTGVAQKLAAVIGVDDAGALRILGIETLSFHDEQVSTASRRLEGVIEPRPERDALLLRQSTTGRVRPRPESTERWTTRLAWTGSGVLAAEPTPPGAGEIRRRVDAARAKIAAVLAAEPVTDATRIDYDETGIWAVGYAVALT</sequence>
<organism evidence="2 3">
    <name type="scientific">Roseomonas fluvialis</name>
    <dbReference type="NCBI Taxonomy" id="1750527"/>
    <lineage>
        <taxon>Bacteria</taxon>
        <taxon>Pseudomonadati</taxon>
        <taxon>Pseudomonadota</taxon>
        <taxon>Alphaproteobacteria</taxon>
        <taxon>Acetobacterales</taxon>
        <taxon>Roseomonadaceae</taxon>
        <taxon>Roseomonas</taxon>
    </lineage>
</organism>
<name>A0ABN6P403_9PROT</name>
<gene>
    <name evidence="2" type="ORF">Rmf_33040</name>
</gene>
<dbReference type="Proteomes" id="UP000831327">
    <property type="component" value="Chromosome"/>
</dbReference>
<keyword evidence="1" id="KW-0732">Signal</keyword>
<keyword evidence="3" id="KW-1185">Reference proteome</keyword>